<evidence type="ECO:0000313" key="4">
    <source>
        <dbReference type="EMBL" id="QNT68962.1"/>
    </source>
</evidence>
<evidence type="ECO:0000256" key="2">
    <source>
        <dbReference type="ARBA" id="ARBA00022679"/>
    </source>
</evidence>
<dbReference type="KEGG" id="dvn:HQ394_05810"/>
<gene>
    <name evidence="4" type="ORF">HQ394_05810</name>
</gene>
<sequence>MNPMWLTVARHVVTKSAFFLPKPMQTHLERKLRGREDYARLRDADCVIVSFGKSGRTWLRVMLSRFFQIRFNLPQSMLLVFDNFHRRNPDIPRIFFTHDNYLKDFTGQADSKSAYEDKKVVLLVRDPADVAVSQYYQWQFRMTPRKKRINNYPIEQISLFDFVMSPTSGLPKVIDFMNGWARDAGRIKDLLVVRYEDMRSNTEDTLRRIIDFIGVPATTEQVKQAVAYASVENMRALEQKRVFWLSGTRMKAADSNNPNSFKVRKAKVGGYRDEFTPAQLREIDALVEKQLIPTFGYVRNDMDAAATGT</sequence>
<keyword evidence="2 4" id="KW-0808">Transferase</keyword>
<evidence type="ECO:0000259" key="3">
    <source>
        <dbReference type="Pfam" id="PF00685"/>
    </source>
</evidence>
<evidence type="ECO:0000313" key="5">
    <source>
        <dbReference type="Proteomes" id="UP000516369"/>
    </source>
</evidence>
<dbReference type="RefSeq" id="WP_190262473.1">
    <property type="nucleotide sequence ID" value="NZ_CP053923.1"/>
</dbReference>
<dbReference type="EMBL" id="CP053923">
    <property type="protein sequence ID" value="QNT68962.1"/>
    <property type="molecule type" value="Genomic_DNA"/>
</dbReference>
<accession>A0A7H1MZS6</accession>
<organism evidence="4 5">
    <name type="scientific">Defluviicoccus vanus</name>
    <dbReference type="NCBI Taxonomy" id="111831"/>
    <lineage>
        <taxon>Bacteria</taxon>
        <taxon>Pseudomonadati</taxon>
        <taxon>Pseudomonadota</taxon>
        <taxon>Alphaproteobacteria</taxon>
        <taxon>Rhodospirillales</taxon>
        <taxon>Rhodospirillaceae</taxon>
        <taxon>Defluviicoccus</taxon>
    </lineage>
</organism>
<dbReference type="InterPro" id="IPR027417">
    <property type="entry name" value="P-loop_NTPase"/>
</dbReference>
<comment type="similarity">
    <text evidence="1">Belongs to the sulfotransferase 1 family.</text>
</comment>
<protein>
    <submittedName>
        <fullName evidence="4">Sulfotransferase domain-containing protein</fullName>
    </submittedName>
</protein>
<feature type="domain" description="Sulfotransferase" evidence="3">
    <location>
        <begin position="44"/>
        <end position="291"/>
    </location>
</feature>
<dbReference type="Pfam" id="PF00685">
    <property type="entry name" value="Sulfotransfer_1"/>
    <property type="match status" value="1"/>
</dbReference>
<name>A0A7H1MZS6_9PROT</name>
<dbReference type="Proteomes" id="UP000516369">
    <property type="component" value="Chromosome"/>
</dbReference>
<dbReference type="PANTHER" id="PTHR11783">
    <property type="entry name" value="SULFOTRANSFERASE SULT"/>
    <property type="match status" value="1"/>
</dbReference>
<reference evidence="4 5" key="1">
    <citation type="submission" date="2020-05" db="EMBL/GenBank/DDBJ databases">
        <title>Complete closed genome sequence of Defluviicoccus vanus.</title>
        <authorList>
            <person name="Bessarab I."/>
            <person name="Arumugam K."/>
            <person name="Maszenan A.M."/>
            <person name="Seviour R.J."/>
            <person name="Williams R.B."/>
        </authorList>
    </citation>
    <scope>NUCLEOTIDE SEQUENCE [LARGE SCALE GENOMIC DNA]</scope>
    <source>
        <strain evidence="4 5">Ben 114</strain>
    </source>
</reference>
<dbReference type="SUPFAM" id="SSF52540">
    <property type="entry name" value="P-loop containing nucleoside triphosphate hydrolases"/>
    <property type="match status" value="1"/>
</dbReference>
<evidence type="ECO:0000256" key="1">
    <source>
        <dbReference type="ARBA" id="ARBA00005771"/>
    </source>
</evidence>
<dbReference type="AlphaFoldDB" id="A0A7H1MZS6"/>
<proteinExistence type="inferred from homology"/>
<dbReference type="InterPro" id="IPR000863">
    <property type="entry name" value="Sulfotransferase_dom"/>
</dbReference>
<dbReference type="Gene3D" id="3.40.50.300">
    <property type="entry name" value="P-loop containing nucleotide triphosphate hydrolases"/>
    <property type="match status" value="1"/>
</dbReference>
<dbReference type="GO" id="GO:0008146">
    <property type="term" value="F:sulfotransferase activity"/>
    <property type="evidence" value="ECO:0007669"/>
    <property type="project" value="InterPro"/>
</dbReference>
<keyword evidence="5" id="KW-1185">Reference proteome</keyword>